<reference evidence="1" key="1">
    <citation type="journal article" date="2020" name="Stud. Mycol.">
        <title>101 Dothideomycetes genomes: a test case for predicting lifestyles and emergence of pathogens.</title>
        <authorList>
            <person name="Haridas S."/>
            <person name="Albert R."/>
            <person name="Binder M."/>
            <person name="Bloem J."/>
            <person name="Labutti K."/>
            <person name="Salamov A."/>
            <person name="Andreopoulos B."/>
            <person name="Baker S."/>
            <person name="Barry K."/>
            <person name="Bills G."/>
            <person name="Bluhm B."/>
            <person name="Cannon C."/>
            <person name="Castanera R."/>
            <person name="Culley D."/>
            <person name="Daum C."/>
            <person name="Ezra D."/>
            <person name="Gonzalez J."/>
            <person name="Henrissat B."/>
            <person name="Kuo A."/>
            <person name="Liang C."/>
            <person name="Lipzen A."/>
            <person name="Lutzoni F."/>
            <person name="Magnuson J."/>
            <person name="Mondo S."/>
            <person name="Nolan M."/>
            <person name="Ohm R."/>
            <person name="Pangilinan J."/>
            <person name="Park H.-J."/>
            <person name="Ramirez L."/>
            <person name="Alfaro M."/>
            <person name="Sun H."/>
            <person name="Tritt A."/>
            <person name="Yoshinaga Y."/>
            <person name="Zwiers L.-H."/>
            <person name="Turgeon B."/>
            <person name="Goodwin S."/>
            <person name="Spatafora J."/>
            <person name="Crous P."/>
            <person name="Grigoriev I."/>
        </authorList>
    </citation>
    <scope>NUCLEOTIDE SEQUENCE</scope>
    <source>
        <strain evidence="1">CBS 207.26</strain>
    </source>
</reference>
<accession>A0A6A6ECJ0</accession>
<evidence type="ECO:0000313" key="2">
    <source>
        <dbReference type="Proteomes" id="UP000800200"/>
    </source>
</evidence>
<dbReference type="Proteomes" id="UP000800200">
    <property type="component" value="Unassembled WGS sequence"/>
</dbReference>
<organism evidence="1 2">
    <name type="scientific">Zopfia rhizophila CBS 207.26</name>
    <dbReference type="NCBI Taxonomy" id="1314779"/>
    <lineage>
        <taxon>Eukaryota</taxon>
        <taxon>Fungi</taxon>
        <taxon>Dikarya</taxon>
        <taxon>Ascomycota</taxon>
        <taxon>Pezizomycotina</taxon>
        <taxon>Dothideomycetes</taxon>
        <taxon>Dothideomycetes incertae sedis</taxon>
        <taxon>Zopfiaceae</taxon>
        <taxon>Zopfia</taxon>
    </lineage>
</organism>
<name>A0A6A6ECJ0_9PEZI</name>
<keyword evidence="2" id="KW-1185">Reference proteome</keyword>
<evidence type="ECO:0000313" key="1">
    <source>
        <dbReference type="EMBL" id="KAF2187536.1"/>
    </source>
</evidence>
<protein>
    <submittedName>
        <fullName evidence="1">Uncharacterized protein</fullName>
    </submittedName>
</protein>
<dbReference type="EMBL" id="ML994626">
    <property type="protein sequence ID" value="KAF2187536.1"/>
    <property type="molecule type" value="Genomic_DNA"/>
</dbReference>
<gene>
    <name evidence="1" type="ORF">K469DRAFT_725097</name>
</gene>
<dbReference type="OrthoDB" id="3690291at2759"/>
<proteinExistence type="predicted"/>
<sequence length="246" mass="28791">MDQFNRIFKHLPNDIVLAAAAIGEWAESEDEVVFPEAGLRPVPHLPVLPDGIKYTASDNGKMCGYIRRGLKHIQEHYREEHRWENSVHCQKFQGTGRLGRLFKVSRKTGEDQEGRLRLLEMVFTQATEALERANRKAIDEIRADTNRFEVHKWLNRVGWARHLKGLDRRWLTKLTHAPRKKEKALDKVCFTAETVMWKAQQASKSSVVRIAAMNYINRREIGSETNEKLFNAHRWLEVIRYILRTH</sequence>
<dbReference type="AlphaFoldDB" id="A0A6A6ECJ0"/>